<comment type="subcellular location">
    <subcellularLocation>
        <location evidence="1">Nucleus</location>
    </subcellularLocation>
</comment>
<dbReference type="AlphaFoldDB" id="A0A811MZL5"/>
<evidence type="ECO:0000256" key="5">
    <source>
        <dbReference type="ARBA" id="ARBA00023242"/>
    </source>
</evidence>
<keyword evidence="5" id="KW-0539">Nucleus</keyword>
<dbReference type="InterPro" id="IPR044837">
    <property type="entry name" value="REM16-like"/>
</dbReference>
<dbReference type="Pfam" id="PF02362">
    <property type="entry name" value="B3"/>
    <property type="match status" value="3"/>
</dbReference>
<dbReference type="InterPro" id="IPR015300">
    <property type="entry name" value="DNA-bd_pseudobarrel_sf"/>
</dbReference>
<keyword evidence="3" id="KW-0238">DNA-binding</keyword>
<gene>
    <name evidence="8" type="ORF">NCGR_LOCUS9167</name>
</gene>
<evidence type="ECO:0000259" key="7">
    <source>
        <dbReference type="PROSITE" id="PS50863"/>
    </source>
</evidence>
<evidence type="ECO:0000313" key="9">
    <source>
        <dbReference type="Proteomes" id="UP000604825"/>
    </source>
</evidence>
<dbReference type="PANTHER" id="PTHR31391:SF167">
    <property type="entry name" value="TF-B3 DOMAIN-CONTAINING PROTEIN"/>
    <property type="match status" value="1"/>
</dbReference>
<dbReference type="GO" id="GO:0005634">
    <property type="term" value="C:nucleus"/>
    <property type="evidence" value="ECO:0007669"/>
    <property type="project" value="UniProtKB-SubCell"/>
</dbReference>
<evidence type="ECO:0000256" key="6">
    <source>
        <dbReference type="SAM" id="MobiDB-lite"/>
    </source>
</evidence>
<dbReference type="GO" id="GO:0003677">
    <property type="term" value="F:DNA binding"/>
    <property type="evidence" value="ECO:0007669"/>
    <property type="project" value="UniProtKB-KW"/>
</dbReference>
<feature type="region of interest" description="Disordered" evidence="6">
    <location>
        <begin position="210"/>
        <end position="245"/>
    </location>
</feature>
<comment type="caution">
    <text evidence="8">The sequence shown here is derived from an EMBL/GenBank/DDBJ whole genome shotgun (WGS) entry which is preliminary data.</text>
</comment>
<keyword evidence="4" id="KW-0804">Transcription</keyword>
<name>A0A811MZL5_9POAL</name>
<feature type="region of interest" description="Disordered" evidence="6">
    <location>
        <begin position="438"/>
        <end position="475"/>
    </location>
</feature>
<dbReference type="Gene3D" id="2.40.330.10">
    <property type="entry name" value="DNA-binding pseudobarrel domain"/>
    <property type="match status" value="4"/>
</dbReference>
<keyword evidence="2" id="KW-0805">Transcription regulation</keyword>
<feature type="domain" description="TF-B3" evidence="7">
    <location>
        <begin position="315"/>
        <end position="413"/>
    </location>
</feature>
<evidence type="ECO:0000313" key="8">
    <source>
        <dbReference type="EMBL" id="CAD6213649.1"/>
    </source>
</evidence>
<dbReference type="CDD" id="cd10017">
    <property type="entry name" value="B3_DNA"/>
    <property type="match status" value="3"/>
</dbReference>
<feature type="domain" description="TF-B3" evidence="7">
    <location>
        <begin position="511"/>
        <end position="607"/>
    </location>
</feature>
<accession>A0A811MZL5</accession>
<protein>
    <recommendedName>
        <fullName evidence="7">TF-B3 domain-containing protein</fullName>
    </recommendedName>
</protein>
<evidence type="ECO:0000256" key="4">
    <source>
        <dbReference type="ARBA" id="ARBA00023163"/>
    </source>
</evidence>
<feature type="domain" description="TF-B3" evidence="7">
    <location>
        <begin position="1"/>
        <end position="80"/>
    </location>
</feature>
<sequence length="610" mass="69055">MAVVPKRFLKHFARKLTGTIKLESPNCGPYDVEVTEHCNKVVFRHGWGQFVESHHIKENDYLLFRHVERSCFEVLIFDSDGCEKVFPCAGIRSVDYVDISSSSHHETAESSASERFVRCQKGEDIPSEDKSSESDDLQTPLRQHYVLSLRSYLSETQEERVIALIQEIQPESTAFVAVMRKSHVQPPCPYLVISKGYALAHFPRKSMNVTLQRPGKSKKRHPKFCKRKDARMGGSGKRGSLNCQKETAKKAATSSLYEESGEDSLSGYESIQSDHVMAFSERNYVLSARCHLTAEQEEKIVALVKKVQPEIPFLVVQMKKSYVNHLRSDLVICKGYAAQHFPQESQSITLERPGGKKWRSRLHVRPEGRGYMLTTRWQNFVRDNHLQEDDICLFQPMPSEKGFRVMVHLLRERSASSSSSDGHAHGLHSHIKRGLTSTAHVHEKSGSENSGSLDLHKRQPVQQGHQVLSDCGGPSSSKPPLYVVLGGTCLTPAQDKAVQEKAMAIKAEVSIFVATMNKKILGYNNEAFILDFSDTAEYLPDGKQSLTLRWQGQGRAWRTDLHNRLMLATGEWREFVRDSGLEDGDICLFEPMKNERLAMLVHIIRSKQYS</sequence>
<evidence type="ECO:0000256" key="1">
    <source>
        <dbReference type="ARBA" id="ARBA00004123"/>
    </source>
</evidence>
<proteinExistence type="predicted"/>
<evidence type="ECO:0000256" key="3">
    <source>
        <dbReference type="ARBA" id="ARBA00023125"/>
    </source>
</evidence>
<dbReference type="EMBL" id="CAJGYO010000002">
    <property type="protein sequence ID" value="CAD6213649.1"/>
    <property type="molecule type" value="Genomic_DNA"/>
</dbReference>
<dbReference type="InterPro" id="IPR003340">
    <property type="entry name" value="B3_DNA-bd"/>
</dbReference>
<dbReference type="SUPFAM" id="SSF101936">
    <property type="entry name" value="DNA-binding pseudobarrel domain"/>
    <property type="match status" value="4"/>
</dbReference>
<evidence type="ECO:0000256" key="2">
    <source>
        <dbReference type="ARBA" id="ARBA00023015"/>
    </source>
</evidence>
<dbReference type="PANTHER" id="PTHR31391">
    <property type="entry name" value="B3 DOMAIN-CONTAINING PROTEIN OS11G0197600-RELATED"/>
    <property type="match status" value="1"/>
</dbReference>
<dbReference type="Proteomes" id="UP000604825">
    <property type="component" value="Unassembled WGS sequence"/>
</dbReference>
<dbReference type="PROSITE" id="PS50863">
    <property type="entry name" value="B3"/>
    <property type="match status" value="3"/>
</dbReference>
<dbReference type="SMART" id="SM01019">
    <property type="entry name" value="B3"/>
    <property type="match status" value="3"/>
</dbReference>
<keyword evidence="9" id="KW-1185">Reference proteome</keyword>
<organism evidence="8 9">
    <name type="scientific">Miscanthus lutarioriparius</name>
    <dbReference type="NCBI Taxonomy" id="422564"/>
    <lineage>
        <taxon>Eukaryota</taxon>
        <taxon>Viridiplantae</taxon>
        <taxon>Streptophyta</taxon>
        <taxon>Embryophyta</taxon>
        <taxon>Tracheophyta</taxon>
        <taxon>Spermatophyta</taxon>
        <taxon>Magnoliopsida</taxon>
        <taxon>Liliopsida</taxon>
        <taxon>Poales</taxon>
        <taxon>Poaceae</taxon>
        <taxon>PACMAD clade</taxon>
        <taxon>Panicoideae</taxon>
        <taxon>Andropogonodae</taxon>
        <taxon>Andropogoneae</taxon>
        <taxon>Saccharinae</taxon>
        <taxon>Miscanthus</taxon>
    </lineage>
</organism>
<dbReference type="OrthoDB" id="660291at2759"/>
<feature type="compositionally biased region" description="Basic residues" evidence="6">
    <location>
        <begin position="215"/>
        <end position="229"/>
    </location>
</feature>
<reference evidence="8" key="1">
    <citation type="submission" date="2020-10" db="EMBL/GenBank/DDBJ databases">
        <authorList>
            <person name="Han B."/>
            <person name="Lu T."/>
            <person name="Zhao Q."/>
            <person name="Huang X."/>
            <person name="Zhao Y."/>
        </authorList>
    </citation>
    <scope>NUCLEOTIDE SEQUENCE</scope>
</reference>